<sequence>MPMSNPTADHPHDEFGKDVIILIDDETLIQDCMAEALRGAFPHALVVGMPTIDKLPRTNGSGVALIVLKARTHRSERETLVADIRTVARHFPKVPVVAITGWDDAVSVGMAASAGAQGVIPLTASLKIAVAALQLVLAGGTYYPQPVLDNGKLNASIRDTEPTPFPPPLERRPADLPNAIASFRTTNGQGASDHMMVAFTAREADVLAALQRGRSNKWIAHHLNLSENTVKVHIRHIMRKLRATNRTEAVVLSQQWLSEPQER</sequence>
<dbReference type="PRINTS" id="PR00038">
    <property type="entry name" value="HTHLUXR"/>
</dbReference>
<dbReference type="InterPro" id="IPR000792">
    <property type="entry name" value="Tscrpt_reg_LuxR_C"/>
</dbReference>
<proteinExistence type="predicted"/>
<protein>
    <submittedName>
        <fullName evidence="2">DNA-binding NarL/FixJ family response regulator</fullName>
    </submittedName>
</protein>
<dbReference type="RefSeq" id="WP_114769686.1">
    <property type="nucleotide sequence ID" value="NZ_QQBB01000003.1"/>
</dbReference>
<dbReference type="SMART" id="SM00421">
    <property type="entry name" value="HTH_LUXR"/>
    <property type="match status" value="1"/>
</dbReference>
<dbReference type="InterPro" id="IPR016032">
    <property type="entry name" value="Sig_transdc_resp-reg_C-effctor"/>
</dbReference>
<keyword evidence="2" id="KW-0238">DNA-binding</keyword>
<dbReference type="InterPro" id="IPR051015">
    <property type="entry name" value="EvgA-like"/>
</dbReference>
<gene>
    <name evidence="2" type="ORF">DES45_103226</name>
</gene>
<dbReference type="EMBL" id="QQBB01000003">
    <property type="protein sequence ID" value="RDI59968.1"/>
    <property type="molecule type" value="Genomic_DNA"/>
</dbReference>
<dbReference type="Proteomes" id="UP000254925">
    <property type="component" value="Unassembled WGS sequence"/>
</dbReference>
<organism evidence="2 3">
    <name type="scientific">Microvirga subterranea</name>
    <dbReference type="NCBI Taxonomy" id="186651"/>
    <lineage>
        <taxon>Bacteria</taxon>
        <taxon>Pseudomonadati</taxon>
        <taxon>Pseudomonadota</taxon>
        <taxon>Alphaproteobacteria</taxon>
        <taxon>Hyphomicrobiales</taxon>
        <taxon>Methylobacteriaceae</taxon>
        <taxon>Microvirga</taxon>
    </lineage>
</organism>
<dbReference type="OrthoDB" id="7272316at2"/>
<evidence type="ECO:0000313" key="3">
    <source>
        <dbReference type="Proteomes" id="UP000254925"/>
    </source>
</evidence>
<dbReference type="AlphaFoldDB" id="A0A370HN51"/>
<feature type="domain" description="HTH luxR-type" evidence="1">
    <location>
        <begin position="192"/>
        <end position="257"/>
    </location>
</feature>
<dbReference type="GO" id="GO:0003677">
    <property type="term" value="F:DNA binding"/>
    <property type="evidence" value="ECO:0007669"/>
    <property type="project" value="UniProtKB-KW"/>
</dbReference>
<dbReference type="Gene3D" id="3.40.50.2300">
    <property type="match status" value="1"/>
</dbReference>
<dbReference type="PANTHER" id="PTHR45566">
    <property type="entry name" value="HTH-TYPE TRANSCRIPTIONAL REGULATOR YHJB-RELATED"/>
    <property type="match status" value="1"/>
</dbReference>
<dbReference type="Pfam" id="PF00196">
    <property type="entry name" value="GerE"/>
    <property type="match status" value="1"/>
</dbReference>
<dbReference type="CDD" id="cd06170">
    <property type="entry name" value="LuxR_C_like"/>
    <property type="match status" value="1"/>
</dbReference>
<evidence type="ECO:0000313" key="2">
    <source>
        <dbReference type="EMBL" id="RDI59968.1"/>
    </source>
</evidence>
<name>A0A370HN51_9HYPH</name>
<dbReference type="PROSITE" id="PS00622">
    <property type="entry name" value="HTH_LUXR_1"/>
    <property type="match status" value="1"/>
</dbReference>
<dbReference type="InterPro" id="IPR011006">
    <property type="entry name" value="CheY-like_superfamily"/>
</dbReference>
<accession>A0A370HN51</accession>
<keyword evidence="3" id="KW-1185">Reference proteome</keyword>
<dbReference type="PANTHER" id="PTHR45566:SF1">
    <property type="entry name" value="HTH-TYPE TRANSCRIPTIONAL REGULATOR YHJB-RELATED"/>
    <property type="match status" value="1"/>
</dbReference>
<dbReference type="SUPFAM" id="SSF52172">
    <property type="entry name" value="CheY-like"/>
    <property type="match status" value="1"/>
</dbReference>
<evidence type="ECO:0000259" key="1">
    <source>
        <dbReference type="PROSITE" id="PS50043"/>
    </source>
</evidence>
<dbReference type="GO" id="GO:0006355">
    <property type="term" value="P:regulation of DNA-templated transcription"/>
    <property type="evidence" value="ECO:0007669"/>
    <property type="project" value="InterPro"/>
</dbReference>
<dbReference type="Gene3D" id="1.10.10.10">
    <property type="entry name" value="Winged helix-like DNA-binding domain superfamily/Winged helix DNA-binding domain"/>
    <property type="match status" value="1"/>
</dbReference>
<dbReference type="InterPro" id="IPR036388">
    <property type="entry name" value="WH-like_DNA-bd_sf"/>
</dbReference>
<dbReference type="PROSITE" id="PS50043">
    <property type="entry name" value="HTH_LUXR_2"/>
    <property type="match status" value="1"/>
</dbReference>
<comment type="caution">
    <text evidence="2">The sequence shown here is derived from an EMBL/GenBank/DDBJ whole genome shotgun (WGS) entry which is preliminary data.</text>
</comment>
<dbReference type="SUPFAM" id="SSF46894">
    <property type="entry name" value="C-terminal effector domain of the bipartite response regulators"/>
    <property type="match status" value="1"/>
</dbReference>
<reference evidence="2 3" key="1">
    <citation type="submission" date="2018-07" db="EMBL/GenBank/DDBJ databases">
        <title>Genomic Encyclopedia of Type Strains, Phase IV (KMG-IV): sequencing the most valuable type-strain genomes for metagenomic binning, comparative biology and taxonomic classification.</title>
        <authorList>
            <person name="Goeker M."/>
        </authorList>
    </citation>
    <scope>NUCLEOTIDE SEQUENCE [LARGE SCALE GENOMIC DNA]</scope>
    <source>
        <strain evidence="2 3">DSM 14364</strain>
    </source>
</reference>